<evidence type="ECO:0000313" key="1">
    <source>
        <dbReference type="EMBL" id="KAH3771271.1"/>
    </source>
</evidence>
<dbReference type="EMBL" id="JAIWYP010000009">
    <property type="protein sequence ID" value="KAH3771271.1"/>
    <property type="molecule type" value="Genomic_DNA"/>
</dbReference>
<dbReference type="Proteomes" id="UP000828390">
    <property type="component" value="Unassembled WGS sequence"/>
</dbReference>
<accession>A0A9D4E155</accession>
<sequence length="178" mass="19998">MNYTVPSLMYGTQLSEDGLPHCNVRGYDCIQFYNEWTFPMVALEVAVPYWANCGVIYVDKGIPYDDGELSSAELTIEVTTDASPKHASAFMESYIQLVHGTKLMNFTVPSLLFGTQLSDDGLPYCNVHRYAYIQSLDIATSWNLLRGRRITPLCKTTNNTRLDQYRQTVQGGIAVMTS</sequence>
<evidence type="ECO:0000313" key="2">
    <source>
        <dbReference type="Proteomes" id="UP000828390"/>
    </source>
</evidence>
<keyword evidence="2" id="KW-1185">Reference proteome</keyword>
<proteinExistence type="predicted"/>
<protein>
    <submittedName>
        <fullName evidence="1">Uncharacterized protein</fullName>
    </submittedName>
</protein>
<organism evidence="1 2">
    <name type="scientific">Dreissena polymorpha</name>
    <name type="common">Zebra mussel</name>
    <name type="synonym">Mytilus polymorpha</name>
    <dbReference type="NCBI Taxonomy" id="45954"/>
    <lineage>
        <taxon>Eukaryota</taxon>
        <taxon>Metazoa</taxon>
        <taxon>Spiralia</taxon>
        <taxon>Lophotrochozoa</taxon>
        <taxon>Mollusca</taxon>
        <taxon>Bivalvia</taxon>
        <taxon>Autobranchia</taxon>
        <taxon>Heteroconchia</taxon>
        <taxon>Euheterodonta</taxon>
        <taxon>Imparidentia</taxon>
        <taxon>Neoheterodontei</taxon>
        <taxon>Myida</taxon>
        <taxon>Dreissenoidea</taxon>
        <taxon>Dreissenidae</taxon>
        <taxon>Dreissena</taxon>
    </lineage>
</organism>
<reference evidence="1" key="1">
    <citation type="journal article" date="2019" name="bioRxiv">
        <title>The Genome of the Zebra Mussel, Dreissena polymorpha: A Resource for Invasive Species Research.</title>
        <authorList>
            <person name="McCartney M.A."/>
            <person name="Auch B."/>
            <person name="Kono T."/>
            <person name="Mallez S."/>
            <person name="Zhang Y."/>
            <person name="Obille A."/>
            <person name="Becker A."/>
            <person name="Abrahante J.E."/>
            <person name="Garbe J."/>
            <person name="Badalamenti J.P."/>
            <person name="Herman A."/>
            <person name="Mangelson H."/>
            <person name="Liachko I."/>
            <person name="Sullivan S."/>
            <person name="Sone E.D."/>
            <person name="Koren S."/>
            <person name="Silverstein K.A.T."/>
            <person name="Beckman K.B."/>
            <person name="Gohl D.M."/>
        </authorList>
    </citation>
    <scope>NUCLEOTIDE SEQUENCE</scope>
    <source>
        <strain evidence="1">Duluth1</strain>
        <tissue evidence="1">Whole animal</tissue>
    </source>
</reference>
<comment type="caution">
    <text evidence="1">The sequence shown here is derived from an EMBL/GenBank/DDBJ whole genome shotgun (WGS) entry which is preliminary data.</text>
</comment>
<reference evidence="1" key="2">
    <citation type="submission" date="2020-11" db="EMBL/GenBank/DDBJ databases">
        <authorList>
            <person name="McCartney M.A."/>
            <person name="Auch B."/>
            <person name="Kono T."/>
            <person name="Mallez S."/>
            <person name="Becker A."/>
            <person name="Gohl D.M."/>
            <person name="Silverstein K.A.T."/>
            <person name="Koren S."/>
            <person name="Bechman K.B."/>
            <person name="Herman A."/>
            <person name="Abrahante J.E."/>
            <person name="Garbe J."/>
        </authorList>
    </citation>
    <scope>NUCLEOTIDE SEQUENCE</scope>
    <source>
        <strain evidence="1">Duluth1</strain>
        <tissue evidence="1">Whole animal</tissue>
    </source>
</reference>
<gene>
    <name evidence="1" type="ORF">DPMN_172584</name>
</gene>
<name>A0A9D4E155_DREPO</name>
<dbReference type="AlphaFoldDB" id="A0A9D4E155"/>